<evidence type="ECO:0008006" key="3">
    <source>
        <dbReference type="Google" id="ProtNLM"/>
    </source>
</evidence>
<organism evidence="1 2">
    <name type="scientific">Polaribacter marinaquae</name>
    <dbReference type="NCBI Taxonomy" id="1642819"/>
    <lineage>
        <taxon>Bacteria</taxon>
        <taxon>Pseudomonadati</taxon>
        <taxon>Bacteroidota</taxon>
        <taxon>Flavobacteriia</taxon>
        <taxon>Flavobacteriales</taxon>
        <taxon>Flavobacteriaceae</taxon>
    </lineage>
</organism>
<dbReference type="RefSeq" id="WP_340933758.1">
    <property type="nucleotide sequence ID" value="NZ_CP150496.1"/>
</dbReference>
<protein>
    <recommendedName>
        <fullName evidence="3">Transposase IS701-like DDE domain-containing protein</fullName>
    </recommendedName>
</protein>
<name>A0ABZ2TSL3_9FLAO</name>
<sequence>MLSNKLRKFKKNIKDRLSKSCCVFLDDTKRPYEKEILLEWNTYLKGNLRYKKVYGTITQGNNFSTNPLSH</sequence>
<reference evidence="1 2" key="1">
    <citation type="submission" date="2024-03" db="EMBL/GenBank/DDBJ databases">
        <authorList>
            <person name="Cao K."/>
        </authorList>
    </citation>
    <scope>NUCLEOTIDE SEQUENCE [LARGE SCALE GENOMIC DNA]</scope>
    <source>
        <strain evidence="1 2">MCCC 1K00696</strain>
    </source>
</reference>
<dbReference type="EMBL" id="CP150496">
    <property type="protein sequence ID" value="WYW55985.1"/>
    <property type="molecule type" value="Genomic_DNA"/>
</dbReference>
<keyword evidence="2" id="KW-1185">Reference proteome</keyword>
<dbReference type="Proteomes" id="UP001491088">
    <property type="component" value="Chromosome"/>
</dbReference>
<evidence type="ECO:0000313" key="1">
    <source>
        <dbReference type="EMBL" id="WYW55985.1"/>
    </source>
</evidence>
<gene>
    <name evidence="1" type="ORF">WG950_01735</name>
</gene>
<accession>A0ABZ2TSL3</accession>
<evidence type="ECO:0000313" key="2">
    <source>
        <dbReference type="Proteomes" id="UP001491088"/>
    </source>
</evidence>
<proteinExistence type="predicted"/>